<dbReference type="InterPro" id="IPR013249">
    <property type="entry name" value="RNA_pol_sigma70_r4_t2"/>
</dbReference>
<dbReference type="AlphaFoldDB" id="A0A8J6MY82"/>
<keyword evidence="3 6" id="KW-0731">Sigma factor</keyword>
<accession>A0A8J6MY82</accession>
<dbReference type="Pfam" id="PF04542">
    <property type="entry name" value="Sigma70_r2"/>
    <property type="match status" value="1"/>
</dbReference>
<evidence type="ECO:0000256" key="2">
    <source>
        <dbReference type="ARBA" id="ARBA00023015"/>
    </source>
</evidence>
<dbReference type="Pfam" id="PF08281">
    <property type="entry name" value="Sigma70_r4_2"/>
    <property type="match status" value="1"/>
</dbReference>
<evidence type="ECO:0000256" key="6">
    <source>
        <dbReference type="RuleBase" id="RU000716"/>
    </source>
</evidence>
<evidence type="ECO:0000256" key="1">
    <source>
        <dbReference type="ARBA" id="ARBA00010641"/>
    </source>
</evidence>
<feature type="domain" description="RNA polymerase sigma-70 region 2" evidence="7">
    <location>
        <begin position="29"/>
        <end position="94"/>
    </location>
</feature>
<dbReference type="InterPro" id="IPR000838">
    <property type="entry name" value="RNA_pol_sigma70_ECF_CS"/>
</dbReference>
<dbReference type="Gene3D" id="1.10.10.10">
    <property type="entry name" value="Winged helix-like DNA-binding domain superfamily/Winged helix DNA-binding domain"/>
    <property type="match status" value="1"/>
</dbReference>
<evidence type="ECO:0000259" key="7">
    <source>
        <dbReference type="Pfam" id="PF04542"/>
    </source>
</evidence>
<name>A0A8J6MY82_9DELT</name>
<evidence type="ECO:0000256" key="4">
    <source>
        <dbReference type="ARBA" id="ARBA00023125"/>
    </source>
</evidence>
<gene>
    <name evidence="9" type="ORF">H8E19_06695</name>
</gene>
<evidence type="ECO:0000256" key="3">
    <source>
        <dbReference type="ARBA" id="ARBA00023082"/>
    </source>
</evidence>
<dbReference type="Proteomes" id="UP000650524">
    <property type="component" value="Unassembled WGS sequence"/>
</dbReference>
<dbReference type="InterPro" id="IPR007627">
    <property type="entry name" value="RNA_pol_sigma70_r2"/>
</dbReference>
<dbReference type="SUPFAM" id="SSF88659">
    <property type="entry name" value="Sigma3 and sigma4 domains of RNA polymerase sigma factors"/>
    <property type="match status" value="1"/>
</dbReference>
<dbReference type="PANTHER" id="PTHR43133">
    <property type="entry name" value="RNA POLYMERASE ECF-TYPE SIGMA FACTO"/>
    <property type="match status" value="1"/>
</dbReference>
<proteinExistence type="inferred from homology"/>
<evidence type="ECO:0000256" key="5">
    <source>
        <dbReference type="ARBA" id="ARBA00023163"/>
    </source>
</evidence>
<evidence type="ECO:0000313" key="10">
    <source>
        <dbReference type="Proteomes" id="UP000650524"/>
    </source>
</evidence>
<dbReference type="GO" id="GO:0006352">
    <property type="term" value="P:DNA-templated transcription initiation"/>
    <property type="evidence" value="ECO:0007669"/>
    <property type="project" value="InterPro"/>
</dbReference>
<comment type="caution">
    <text evidence="9">The sequence shown here is derived from an EMBL/GenBank/DDBJ whole genome shotgun (WGS) entry which is preliminary data.</text>
</comment>
<sequence>MNDFLEETSSSENLMARSGRGDTHSFEILVRRHQRSVLNFIYRFTGDRIEAEDLAQEVFLKVWHSAPAYKPTAKFTTWIYRIAANLCINKQRSDRIRRLFTVPPSRKEEEDLENELSADHATKSPSPEDLLLVAERKRQILNAIQQLPANQRVALVLKRYEGLSYKEIAKIIGCSVSAVDSLMVRAKRNLHGKLVSQEKKSQVFPR</sequence>
<keyword evidence="2 6" id="KW-0805">Transcription regulation</keyword>
<dbReference type="GO" id="GO:0016987">
    <property type="term" value="F:sigma factor activity"/>
    <property type="evidence" value="ECO:0007669"/>
    <property type="project" value="UniProtKB-KW"/>
</dbReference>
<comment type="similarity">
    <text evidence="1 6">Belongs to the sigma-70 factor family. ECF subfamily.</text>
</comment>
<dbReference type="Gene3D" id="1.10.1740.10">
    <property type="match status" value="1"/>
</dbReference>
<dbReference type="GO" id="GO:0003677">
    <property type="term" value="F:DNA binding"/>
    <property type="evidence" value="ECO:0007669"/>
    <property type="project" value="UniProtKB-KW"/>
</dbReference>
<dbReference type="InterPro" id="IPR013325">
    <property type="entry name" value="RNA_pol_sigma_r2"/>
</dbReference>
<feature type="domain" description="RNA polymerase sigma factor 70 region 4 type 2" evidence="8">
    <location>
        <begin position="138"/>
        <end position="190"/>
    </location>
</feature>
<dbReference type="CDD" id="cd06171">
    <property type="entry name" value="Sigma70_r4"/>
    <property type="match status" value="1"/>
</dbReference>
<organism evidence="9 10">
    <name type="scientific">Candidatus Desulfacyla euxinica</name>
    <dbReference type="NCBI Taxonomy" id="2841693"/>
    <lineage>
        <taxon>Bacteria</taxon>
        <taxon>Deltaproteobacteria</taxon>
        <taxon>Candidatus Desulfacyla</taxon>
    </lineage>
</organism>
<reference evidence="9 10" key="1">
    <citation type="submission" date="2020-08" db="EMBL/GenBank/DDBJ databases">
        <title>Bridging the membrane lipid divide: bacteria of the FCB group superphylum have the potential to synthesize archaeal ether lipids.</title>
        <authorList>
            <person name="Villanueva L."/>
            <person name="Von Meijenfeldt F.A.B."/>
            <person name="Westbye A.B."/>
            <person name="Yadav S."/>
            <person name="Hopmans E.C."/>
            <person name="Dutilh B.E."/>
            <person name="Sinninghe Damste J.S."/>
        </authorList>
    </citation>
    <scope>NUCLEOTIDE SEQUENCE [LARGE SCALE GENOMIC DNA]</scope>
    <source>
        <strain evidence="9">NIOZ-UU27</strain>
    </source>
</reference>
<evidence type="ECO:0000313" key="9">
    <source>
        <dbReference type="EMBL" id="MBC8177079.1"/>
    </source>
</evidence>
<keyword evidence="5 6" id="KW-0804">Transcription</keyword>
<dbReference type="PROSITE" id="PS01063">
    <property type="entry name" value="SIGMA70_ECF"/>
    <property type="match status" value="1"/>
</dbReference>
<dbReference type="InterPro" id="IPR036388">
    <property type="entry name" value="WH-like_DNA-bd_sf"/>
</dbReference>
<dbReference type="InterPro" id="IPR013324">
    <property type="entry name" value="RNA_pol_sigma_r3/r4-like"/>
</dbReference>
<dbReference type="InterPro" id="IPR039425">
    <property type="entry name" value="RNA_pol_sigma-70-like"/>
</dbReference>
<dbReference type="PANTHER" id="PTHR43133:SF8">
    <property type="entry name" value="RNA POLYMERASE SIGMA FACTOR HI_1459-RELATED"/>
    <property type="match status" value="1"/>
</dbReference>
<dbReference type="NCBIfam" id="TIGR02937">
    <property type="entry name" value="sigma70-ECF"/>
    <property type="match status" value="1"/>
</dbReference>
<dbReference type="SUPFAM" id="SSF88946">
    <property type="entry name" value="Sigma2 domain of RNA polymerase sigma factors"/>
    <property type="match status" value="1"/>
</dbReference>
<keyword evidence="4 6" id="KW-0238">DNA-binding</keyword>
<protein>
    <recommendedName>
        <fullName evidence="6">RNA polymerase sigma factor</fullName>
    </recommendedName>
</protein>
<dbReference type="InterPro" id="IPR014284">
    <property type="entry name" value="RNA_pol_sigma-70_dom"/>
</dbReference>
<dbReference type="EMBL" id="JACNJD010000185">
    <property type="protein sequence ID" value="MBC8177079.1"/>
    <property type="molecule type" value="Genomic_DNA"/>
</dbReference>
<evidence type="ECO:0000259" key="8">
    <source>
        <dbReference type="Pfam" id="PF08281"/>
    </source>
</evidence>